<accession>R0MF40</accession>
<comment type="caution">
    <text evidence="1">The sequence shown here is derived from an EMBL/GenBank/DDBJ whole genome shotgun (WGS) entry which is preliminary data.</text>
</comment>
<evidence type="ECO:0000313" key="1">
    <source>
        <dbReference type="EMBL" id="EOB32802.1"/>
    </source>
</evidence>
<dbReference type="PATRIC" id="fig|1239793.3.peg.850"/>
<evidence type="ECO:0000313" key="2">
    <source>
        <dbReference type="Proteomes" id="UP000013315"/>
    </source>
</evidence>
<dbReference type="AlphaFoldDB" id="R0MF40"/>
<organism evidence="1 2">
    <name type="scientific">Streptococcus mitis 13/39</name>
    <dbReference type="NCBI Taxonomy" id="1239793"/>
    <lineage>
        <taxon>Bacteria</taxon>
        <taxon>Bacillati</taxon>
        <taxon>Bacillota</taxon>
        <taxon>Bacilli</taxon>
        <taxon>Lactobacillales</taxon>
        <taxon>Streptococcaceae</taxon>
        <taxon>Streptococcus</taxon>
        <taxon>Streptococcus mitis group</taxon>
    </lineage>
</organism>
<sequence length="81" mass="8844">MVFIVGGLIIRFIDYLVPHLHLNQQMSDKEGILNPQRPLSKTMLLYLAVVIHNIPEGLAVGVANATTGLSFTWMSALGLAL</sequence>
<proteinExistence type="predicted"/>
<reference evidence="1 2" key="1">
    <citation type="submission" date="2013-04" db="EMBL/GenBank/DDBJ databases">
        <authorList>
            <person name="Ikryannikova L.N."/>
            <person name="Ilina E.N."/>
            <person name="Kostryukova E.S."/>
            <person name="Semashko T.A."/>
            <person name="Karpova I.Y.U."/>
            <person name="Larin A.K."/>
            <person name="Ischenko D.S."/>
            <person name="Alekseev D.G."/>
            <person name="Klimova E.A."/>
            <person name="Filimonova A.V."/>
            <person name="Savinova T.A."/>
            <person name="Filimonova O.Y.U."/>
            <person name="Dubovickaya V.A."/>
            <person name="Sidorenko S.V."/>
            <person name="Govorun V.M."/>
        </authorList>
    </citation>
    <scope>NUCLEOTIDE SEQUENCE [LARGE SCALE GENOMIC DNA]</scope>
    <source>
        <strain evidence="1 2">13/39</strain>
    </source>
</reference>
<evidence type="ECO:0008006" key="3">
    <source>
        <dbReference type="Google" id="ProtNLM"/>
    </source>
</evidence>
<gene>
    <name evidence="1" type="ORF">D065_04368</name>
</gene>
<protein>
    <recommendedName>
        <fullName evidence="3">ZIP family metal transporter</fullName>
    </recommendedName>
</protein>
<dbReference type="EMBL" id="AQTU01000010">
    <property type="protein sequence ID" value="EOB32802.1"/>
    <property type="molecule type" value="Genomic_DNA"/>
</dbReference>
<dbReference type="Proteomes" id="UP000013315">
    <property type="component" value="Unassembled WGS sequence"/>
</dbReference>
<name>R0MF40_STRMT</name>